<keyword evidence="2" id="KW-0503">Monooxygenase</keyword>
<keyword evidence="2" id="KW-0560">Oxidoreductase</keyword>
<name>A0A1I5FK13_9ACTN</name>
<reference evidence="2 3" key="1">
    <citation type="submission" date="2016-10" db="EMBL/GenBank/DDBJ databases">
        <authorList>
            <person name="de Groot N.N."/>
        </authorList>
    </citation>
    <scope>NUCLEOTIDE SEQUENCE [LARGE SCALE GENOMIC DNA]</scope>
    <source>
        <strain evidence="2 3">DSM 43067</strain>
    </source>
</reference>
<dbReference type="OrthoDB" id="5241825at2"/>
<dbReference type="PROSITE" id="PS51725">
    <property type="entry name" value="ABM"/>
    <property type="match status" value="1"/>
</dbReference>
<dbReference type="PANTHER" id="PTHR33336:SF3">
    <property type="entry name" value="ABM DOMAIN-CONTAINING PROTEIN"/>
    <property type="match status" value="1"/>
</dbReference>
<dbReference type="STRING" id="1993.SAMN04489713_104652"/>
<gene>
    <name evidence="2" type="ORF">SAMN04489713_104652</name>
</gene>
<dbReference type="InParanoid" id="A0A1I5FK13"/>
<dbReference type="GO" id="GO:0004497">
    <property type="term" value="F:monooxygenase activity"/>
    <property type="evidence" value="ECO:0007669"/>
    <property type="project" value="UniProtKB-KW"/>
</dbReference>
<sequence>MSDESPVTVIARFDPAPEHADQLRKLLEGMVAPTRAEAGCHFYNLFAVQADDARFVLLECYEDSRALEAHRASAHYKNYRAQLPDLLATPIDVTVLTPVDVRD</sequence>
<evidence type="ECO:0000313" key="3">
    <source>
        <dbReference type="Proteomes" id="UP000183413"/>
    </source>
</evidence>
<dbReference type="AlphaFoldDB" id="A0A1I5FK13"/>
<dbReference type="EMBL" id="FOVH01000004">
    <property type="protein sequence ID" value="SFO23983.1"/>
    <property type="molecule type" value="Genomic_DNA"/>
</dbReference>
<dbReference type="Proteomes" id="UP000183413">
    <property type="component" value="Unassembled WGS sequence"/>
</dbReference>
<dbReference type="eggNOG" id="COG1359">
    <property type="taxonomic scope" value="Bacteria"/>
</dbReference>
<feature type="domain" description="ABM" evidence="1">
    <location>
        <begin position="7"/>
        <end position="96"/>
    </location>
</feature>
<dbReference type="SUPFAM" id="SSF54909">
    <property type="entry name" value="Dimeric alpha+beta barrel"/>
    <property type="match status" value="1"/>
</dbReference>
<proteinExistence type="predicted"/>
<dbReference type="InterPro" id="IPR011008">
    <property type="entry name" value="Dimeric_a/b-barrel"/>
</dbReference>
<evidence type="ECO:0000259" key="1">
    <source>
        <dbReference type="PROSITE" id="PS51725"/>
    </source>
</evidence>
<dbReference type="Pfam" id="PF03992">
    <property type="entry name" value="ABM"/>
    <property type="match status" value="1"/>
</dbReference>
<protein>
    <submittedName>
        <fullName evidence="2">Quinol monooxygenase YgiN</fullName>
    </submittedName>
</protein>
<dbReference type="PANTHER" id="PTHR33336">
    <property type="entry name" value="QUINOL MONOOXYGENASE YGIN-RELATED"/>
    <property type="match status" value="1"/>
</dbReference>
<accession>A0A1I5FK13</accession>
<dbReference type="InterPro" id="IPR050744">
    <property type="entry name" value="AI-2_Isomerase_LsrG"/>
</dbReference>
<evidence type="ECO:0000313" key="2">
    <source>
        <dbReference type="EMBL" id="SFO23983.1"/>
    </source>
</evidence>
<dbReference type="Gene3D" id="3.30.70.100">
    <property type="match status" value="1"/>
</dbReference>
<dbReference type="GeneID" id="99653667"/>
<keyword evidence="3" id="KW-1185">Reference proteome</keyword>
<organism evidence="2 3">
    <name type="scientific">Actinomadura madurae</name>
    <dbReference type="NCBI Taxonomy" id="1993"/>
    <lineage>
        <taxon>Bacteria</taxon>
        <taxon>Bacillati</taxon>
        <taxon>Actinomycetota</taxon>
        <taxon>Actinomycetes</taxon>
        <taxon>Streptosporangiales</taxon>
        <taxon>Thermomonosporaceae</taxon>
        <taxon>Actinomadura</taxon>
    </lineage>
</organism>
<dbReference type="InterPro" id="IPR007138">
    <property type="entry name" value="ABM_dom"/>
</dbReference>
<dbReference type="RefSeq" id="WP_024934473.1">
    <property type="nucleotide sequence ID" value="NZ_CP083237.1"/>
</dbReference>